<dbReference type="NCBIfam" id="TIGR00231">
    <property type="entry name" value="small_GTP"/>
    <property type="match status" value="1"/>
</dbReference>
<dbReference type="InterPro" id="IPR031157">
    <property type="entry name" value="G_TR_CS"/>
</dbReference>
<evidence type="ECO:0000256" key="1">
    <source>
        <dbReference type="ARBA" id="ARBA00022741"/>
    </source>
</evidence>
<gene>
    <name evidence="7" type="ORF">DVA86_28635</name>
</gene>
<dbReference type="AlphaFoldDB" id="A0A345XWG7"/>
<dbReference type="Gene3D" id="3.30.230.10">
    <property type="match status" value="1"/>
</dbReference>
<dbReference type="Gene3D" id="3.30.70.870">
    <property type="entry name" value="Elongation Factor G (Translational Gtpase), domain 3"/>
    <property type="match status" value="1"/>
</dbReference>
<dbReference type="PRINTS" id="PR00315">
    <property type="entry name" value="ELONGATNFCT"/>
</dbReference>
<dbReference type="InterPro" id="IPR027417">
    <property type="entry name" value="P-loop_NTPase"/>
</dbReference>
<dbReference type="PROSITE" id="PS00301">
    <property type="entry name" value="G_TR_1"/>
    <property type="match status" value="1"/>
</dbReference>
<dbReference type="GO" id="GO:0006412">
    <property type="term" value="P:translation"/>
    <property type="evidence" value="ECO:0007669"/>
    <property type="project" value="UniProtKB-KW"/>
</dbReference>
<dbReference type="GO" id="GO:0032790">
    <property type="term" value="P:ribosome disassembly"/>
    <property type="evidence" value="ECO:0007669"/>
    <property type="project" value="TreeGrafter"/>
</dbReference>
<evidence type="ECO:0000313" key="8">
    <source>
        <dbReference type="Proteomes" id="UP000254425"/>
    </source>
</evidence>
<dbReference type="KEGG" id="sarm:DVA86_28635"/>
<dbReference type="FunFam" id="3.40.50.300:FF:002549">
    <property type="entry name" value="Tetracycline resistance protein, GTP-binding elongation family"/>
    <property type="match status" value="1"/>
</dbReference>
<dbReference type="PANTHER" id="PTHR43261">
    <property type="entry name" value="TRANSLATION ELONGATION FACTOR G-RELATED"/>
    <property type="match status" value="1"/>
</dbReference>
<keyword evidence="3" id="KW-0342">GTP-binding</keyword>
<dbReference type="InterPro" id="IPR041095">
    <property type="entry name" value="EFG_II"/>
</dbReference>
<evidence type="ECO:0000256" key="5">
    <source>
        <dbReference type="SAM" id="MobiDB-lite"/>
    </source>
</evidence>
<keyword evidence="8" id="KW-1185">Reference proteome</keyword>
<dbReference type="InterPro" id="IPR005517">
    <property type="entry name" value="Transl_elong_EFG/EF2_IV"/>
</dbReference>
<dbReference type="InterPro" id="IPR009000">
    <property type="entry name" value="Transl_B-barrel_sf"/>
</dbReference>
<feature type="region of interest" description="Disordered" evidence="5">
    <location>
        <begin position="690"/>
        <end position="723"/>
    </location>
</feature>
<dbReference type="SUPFAM" id="SSF54211">
    <property type="entry name" value="Ribosomal protein S5 domain 2-like"/>
    <property type="match status" value="1"/>
</dbReference>
<evidence type="ECO:0000256" key="2">
    <source>
        <dbReference type="ARBA" id="ARBA00022917"/>
    </source>
</evidence>
<dbReference type="SMART" id="SM00889">
    <property type="entry name" value="EFG_IV"/>
    <property type="match status" value="1"/>
</dbReference>
<proteinExistence type="predicted"/>
<dbReference type="RefSeq" id="WP_208882584.1">
    <property type="nucleotide sequence ID" value="NZ_CP031320.1"/>
</dbReference>
<evidence type="ECO:0000256" key="3">
    <source>
        <dbReference type="ARBA" id="ARBA00023134"/>
    </source>
</evidence>
<dbReference type="Pfam" id="PF14492">
    <property type="entry name" value="EFG_III"/>
    <property type="match status" value="1"/>
</dbReference>
<reference evidence="7 8" key="1">
    <citation type="submission" date="2018-07" db="EMBL/GenBank/DDBJ databases">
        <title>Draft genome of the type strain Streptomyces armeniacus ATCC 15676.</title>
        <authorList>
            <person name="Labana P."/>
            <person name="Gosse J.T."/>
            <person name="Boddy C.N."/>
        </authorList>
    </citation>
    <scope>NUCLEOTIDE SEQUENCE [LARGE SCALE GENOMIC DNA]</scope>
    <source>
        <strain evidence="7 8">ATCC 15676</strain>
    </source>
</reference>
<keyword evidence="2" id="KW-0648">Protein biosynthesis</keyword>
<dbReference type="CDD" id="cd04168">
    <property type="entry name" value="TetM_like"/>
    <property type="match status" value="1"/>
</dbReference>
<dbReference type="GO" id="GO:0003924">
    <property type="term" value="F:GTPase activity"/>
    <property type="evidence" value="ECO:0007669"/>
    <property type="project" value="InterPro"/>
</dbReference>
<dbReference type="PROSITE" id="PS51722">
    <property type="entry name" value="G_TR_2"/>
    <property type="match status" value="1"/>
</dbReference>
<keyword evidence="1" id="KW-0547">Nucleotide-binding</keyword>
<dbReference type="Gene3D" id="3.40.50.300">
    <property type="entry name" value="P-loop containing nucleotide triphosphate hydrolases"/>
    <property type="match status" value="1"/>
</dbReference>
<dbReference type="InterPro" id="IPR035647">
    <property type="entry name" value="EFG_III/V"/>
</dbReference>
<evidence type="ECO:0000313" key="7">
    <source>
        <dbReference type="EMBL" id="AXK35983.1"/>
    </source>
</evidence>
<name>A0A345XWG7_9ACTN</name>
<accession>A0A345XWG7</accession>
<dbReference type="InterPro" id="IPR005225">
    <property type="entry name" value="Small_GTP-bd"/>
</dbReference>
<dbReference type="SUPFAM" id="SSF54980">
    <property type="entry name" value="EF-G C-terminal domain-like"/>
    <property type="match status" value="2"/>
</dbReference>
<dbReference type="GO" id="GO:0046677">
    <property type="term" value="P:response to antibiotic"/>
    <property type="evidence" value="ECO:0007669"/>
    <property type="project" value="UniProtKB-KW"/>
</dbReference>
<sequence length="723" mass="76985">MTTYRTLNLGILAHVDAGKTSLTERLLLDAGVIDEIGSVDDGSTQTDSLALERQRGITIKSAVVSFTLGDVTVNLIDTPGHPDFIAEVERVLNVLDGAVLVVSAVEGVQPQTRVLMRTLRRLRIPTLVFVNKIDRSGAHLDRVLRELAEKLTPAVVPMATAERLGTRDAFAVPYAGDDAAFRDRLAERLADHDDALLAAYVDDAALPYGRLRAALAAQTGRALVHPVYAGSAITGAGVEALTDGIRELLPGTERCADADGSGDGDPSGTVFKVERGPAGQKIAYVRMFAGTLRVRDKVRYGQDGAPDGAREGEVTEDKATEGKAAEGKVTAISVFADGSEVRRPSVSAGRIARLWGLADVRVGDTVGVPRPGAAPARRHFAPPTLETVVVPGRTADRAALHTALAQLAEQDPLIGLRQDDVRQEVSVSLYGEVQKEVIEATLTDEFGLDVAFRESTTIHIERPVGSGADAELIGTEPNPFLATVGLRVDPAPVGSGVSFRLGVELGSMPYAFFAAVEETVRETLRQGVHGWEVTDCAVTMTHSGYWARQSHSHGTFDKSMSSTAGDFRNLTPLVLMSALKRAGSRVHEPMHRFRLELPADAFGTVLPVLGRLRAVPHKPVARGGAYLLEGDIPAASVHELGQRLPGLTRGEGVLESAFDHYEPVTGPAPTRPRTDHDPLHRKEYLLSVVRRVSAAPAPRPRASSPSDARGRTGAATKSGPSGA</sequence>
<dbReference type="InterPro" id="IPR000640">
    <property type="entry name" value="EFG_V-like"/>
</dbReference>
<dbReference type="CDD" id="cd01684">
    <property type="entry name" value="Tet_like_IV"/>
    <property type="match status" value="1"/>
</dbReference>
<dbReference type="PRINTS" id="PR01037">
    <property type="entry name" value="TCRTETOQM"/>
</dbReference>
<dbReference type="PANTHER" id="PTHR43261:SF1">
    <property type="entry name" value="RIBOSOME-RELEASING FACTOR 2, MITOCHONDRIAL"/>
    <property type="match status" value="1"/>
</dbReference>
<dbReference type="InterPro" id="IPR014721">
    <property type="entry name" value="Ribsml_uS5_D2-typ_fold_subgr"/>
</dbReference>
<dbReference type="SUPFAM" id="SSF50447">
    <property type="entry name" value="Translation proteins"/>
    <property type="match status" value="1"/>
</dbReference>
<dbReference type="Pfam" id="PF00009">
    <property type="entry name" value="GTP_EFTU"/>
    <property type="match status" value="1"/>
</dbReference>
<evidence type="ECO:0000259" key="6">
    <source>
        <dbReference type="PROSITE" id="PS51722"/>
    </source>
</evidence>
<feature type="compositionally biased region" description="Low complexity" evidence="5">
    <location>
        <begin position="690"/>
        <end position="707"/>
    </location>
</feature>
<dbReference type="GO" id="GO:0005525">
    <property type="term" value="F:GTP binding"/>
    <property type="evidence" value="ECO:0007669"/>
    <property type="project" value="UniProtKB-KW"/>
</dbReference>
<protein>
    <submittedName>
        <fullName evidence="7">GTP-binding protein</fullName>
    </submittedName>
</protein>
<feature type="domain" description="Tr-type G" evidence="6">
    <location>
        <begin position="4"/>
        <end position="254"/>
    </location>
</feature>
<organism evidence="7 8">
    <name type="scientific">Streptomyces armeniacus</name>
    <dbReference type="NCBI Taxonomy" id="83291"/>
    <lineage>
        <taxon>Bacteria</taxon>
        <taxon>Bacillati</taxon>
        <taxon>Actinomycetota</taxon>
        <taxon>Actinomycetes</taxon>
        <taxon>Kitasatosporales</taxon>
        <taxon>Streptomycetaceae</taxon>
        <taxon>Streptomyces</taxon>
    </lineage>
</organism>
<dbReference type="InterPro" id="IPR020568">
    <property type="entry name" value="Ribosomal_Su5_D2-typ_SF"/>
</dbReference>
<dbReference type="Proteomes" id="UP000254425">
    <property type="component" value="Chromosome"/>
</dbReference>
<dbReference type="Gene3D" id="2.40.30.10">
    <property type="entry name" value="Translation factors"/>
    <property type="match status" value="1"/>
</dbReference>
<keyword evidence="4" id="KW-0046">Antibiotic resistance</keyword>
<dbReference type="SUPFAM" id="SSF52540">
    <property type="entry name" value="P-loop containing nucleoside triphosphate hydrolases"/>
    <property type="match status" value="1"/>
</dbReference>
<dbReference type="EMBL" id="CP031320">
    <property type="protein sequence ID" value="AXK35983.1"/>
    <property type="molecule type" value="Genomic_DNA"/>
</dbReference>
<dbReference type="Pfam" id="PF03764">
    <property type="entry name" value="EFG_IV"/>
    <property type="match status" value="1"/>
</dbReference>
<dbReference type="Pfam" id="PF00679">
    <property type="entry name" value="EFG_C"/>
    <property type="match status" value="1"/>
</dbReference>
<dbReference type="InterPro" id="IPR000795">
    <property type="entry name" value="T_Tr_GTP-bd_dom"/>
</dbReference>
<evidence type="ECO:0000256" key="4">
    <source>
        <dbReference type="ARBA" id="ARBA00023251"/>
    </source>
</evidence>